<protein>
    <recommendedName>
        <fullName evidence="1">BIG2 domain-containing protein</fullName>
    </recommendedName>
</protein>
<name>A0A4Y1WSN0_9BACT</name>
<dbReference type="SMART" id="SM00635">
    <property type="entry name" value="BID_2"/>
    <property type="match status" value="1"/>
</dbReference>
<dbReference type="Pfam" id="PF02368">
    <property type="entry name" value="Big_2"/>
    <property type="match status" value="1"/>
</dbReference>
<dbReference type="Gene3D" id="2.60.40.1080">
    <property type="match status" value="1"/>
</dbReference>
<dbReference type="Proteomes" id="UP000318946">
    <property type="component" value="Chromosome"/>
</dbReference>
<dbReference type="PROSITE" id="PS51257">
    <property type="entry name" value="PROKAR_LIPOPROTEIN"/>
    <property type="match status" value="1"/>
</dbReference>
<sequence>MKRFLSILLAAVALVGCDKEDGDGGIFTPPTQEQLTQNAYADNESTGGGFSFTTDAPWTATVNEVQAQAPASVQAKSVTRAAGNNGNNVVWLKLYNGDSEAYSGGAGTITLRIEIDQNYTGERCEATITIRSGNNTFTVTVIQEGTKQDGSQNEPPVKVTKITLDKTELSLDTGAKTTLTATVEPADATIKSVVWSSSNPAVADVNPVTGEITAIADGTATVTATSSSNKEVSASCAVTVGGDKPVVPDPSNYAFVSRIERTVTYWSQLPASERDEEEATYTFEYDDHDRVSSYTIDIRPSNDPESSSQLVSSIDYSAPDRLRIEDRWSDVGTQTYDVLLNDKGYIRQGKSHPYSYDDKIDEFFTYEIEYNDEDRISRVAYSNTWNTYTYKAGVLSGGSYSDGAQSDEISGFEQYFNQTPNDKLNLDINMLFLPGMLLEEPSEGEVPGRLGRLALLRLAGRGMDRYTTIFSGLSDNENGAIDVPGYPEPNVTIHKSYEYYTYAEDTEERLDYVFNDDGTVASVTARATVVKIKHEYDIVVGNELFDPGVPEAGYRYEIKNIKDTELDRGTNSVVYTFIYR</sequence>
<dbReference type="InterPro" id="IPR003343">
    <property type="entry name" value="Big_2"/>
</dbReference>
<dbReference type="EMBL" id="AP019735">
    <property type="protein sequence ID" value="BBL03872.1"/>
    <property type="molecule type" value="Genomic_DNA"/>
</dbReference>
<organism evidence="2 3">
    <name type="scientific">Alistipes communis</name>
    <dbReference type="NCBI Taxonomy" id="2585118"/>
    <lineage>
        <taxon>Bacteria</taxon>
        <taxon>Pseudomonadati</taxon>
        <taxon>Bacteroidota</taxon>
        <taxon>Bacteroidia</taxon>
        <taxon>Bacteroidales</taxon>
        <taxon>Rikenellaceae</taxon>
        <taxon>Alistipes</taxon>
    </lineage>
</organism>
<evidence type="ECO:0000313" key="3">
    <source>
        <dbReference type="Proteomes" id="UP000318946"/>
    </source>
</evidence>
<dbReference type="SUPFAM" id="SSF49373">
    <property type="entry name" value="Invasin/intimin cell-adhesion fragments"/>
    <property type="match status" value="1"/>
</dbReference>
<dbReference type="OrthoDB" id="1100808at2"/>
<evidence type="ECO:0000259" key="1">
    <source>
        <dbReference type="SMART" id="SM00635"/>
    </source>
</evidence>
<dbReference type="GeneID" id="78341905"/>
<dbReference type="AlphaFoldDB" id="A0A4Y1WSN0"/>
<dbReference type="RefSeq" id="WP_141412501.1">
    <property type="nucleotide sequence ID" value="NZ_AP019735.1"/>
</dbReference>
<evidence type="ECO:0000313" key="2">
    <source>
        <dbReference type="EMBL" id="BBL03872.1"/>
    </source>
</evidence>
<feature type="domain" description="BIG2" evidence="1">
    <location>
        <begin position="158"/>
        <end position="235"/>
    </location>
</feature>
<dbReference type="InterPro" id="IPR008964">
    <property type="entry name" value="Invasin/intimin_cell_adhesion"/>
</dbReference>
<accession>A0A4Y1WSN0</accession>
<dbReference type="KEGG" id="acou:A5CBH24_11850"/>
<reference evidence="3" key="1">
    <citation type="submission" date="2019-06" db="EMBL/GenBank/DDBJ databases">
        <title>Alistipes onderdonkii subsp. vulgaris subsp. nov., Alistipes dispar sp. nov. and Alistipes communis sp. nov., isolated from human faeces, and creation of Alistipes onderdonkii subsp. onderdonkii subsp. nov.</title>
        <authorList>
            <person name="Sakamoto M."/>
            <person name="Ikeyama N."/>
            <person name="Ogata Y."/>
            <person name="Suda W."/>
            <person name="Iino T."/>
            <person name="Hattori M."/>
            <person name="Ohkuma M."/>
        </authorList>
    </citation>
    <scope>NUCLEOTIDE SEQUENCE [LARGE SCALE GENOMIC DNA]</scope>
    <source>
        <strain evidence="3">5CBH24</strain>
    </source>
</reference>
<dbReference type="InterPro" id="IPR013783">
    <property type="entry name" value="Ig-like_fold"/>
</dbReference>
<proteinExistence type="predicted"/>
<keyword evidence="3" id="KW-1185">Reference proteome</keyword>
<dbReference type="Gene3D" id="2.60.40.10">
    <property type="entry name" value="Immunoglobulins"/>
    <property type="match status" value="1"/>
</dbReference>
<gene>
    <name evidence="2" type="ORF">A5CBH24_11850</name>
</gene>